<dbReference type="eggNOG" id="ENOG502ZKPV">
    <property type="taxonomic scope" value="Bacteria"/>
</dbReference>
<dbReference type="Proteomes" id="UP000000245">
    <property type="component" value="Chromosome"/>
</dbReference>
<proteinExistence type="predicted"/>
<feature type="region of interest" description="Disordered" evidence="1">
    <location>
        <begin position="97"/>
        <end position="124"/>
    </location>
</feature>
<sequence>MSDEFAEHEGLPDEPQAAPEDWQARAMAAEQAMEALRREHAERLRRAELRIEAVRAGMIDLDGLRLIDPAAMTPAEDGTAPDAAALMAQLKRDKPWLFGAPSSSSTASVPRAEPPRARHATELSEAEWRAARAELLRRAGG</sequence>
<feature type="region of interest" description="Disordered" evidence="1">
    <location>
        <begin position="1"/>
        <end position="21"/>
    </location>
</feature>
<dbReference type="AlphaFoldDB" id="A5G1G8"/>
<protein>
    <submittedName>
        <fullName evidence="2">Uncharacterized protein</fullName>
    </submittedName>
</protein>
<dbReference type="STRING" id="349163.Acry_2509"/>
<feature type="compositionally biased region" description="Basic and acidic residues" evidence="1">
    <location>
        <begin position="1"/>
        <end position="11"/>
    </location>
</feature>
<dbReference type="HOGENOM" id="CLU_1944036_0_0_5"/>
<name>A5G1G8_ACICJ</name>
<keyword evidence="3" id="KW-1185">Reference proteome</keyword>
<dbReference type="RefSeq" id="WP_007423132.1">
    <property type="nucleotide sequence ID" value="NC_009484.1"/>
</dbReference>
<evidence type="ECO:0000313" key="3">
    <source>
        <dbReference type="Proteomes" id="UP000000245"/>
    </source>
</evidence>
<dbReference type="KEGG" id="acr:Acry_2509"/>
<reference evidence="2 3" key="1">
    <citation type="submission" date="2007-05" db="EMBL/GenBank/DDBJ databases">
        <title>Complete sequence of chromosome of Acidiphilium cryptum JF-5.</title>
        <authorList>
            <consortium name="US DOE Joint Genome Institute"/>
            <person name="Copeland A."/>
            <person name="Lucas S."/>
            <person name="Lapidus A."/>
            <person name="Barry K."/>
            <person name="Detter J.C."/>
            <person name="Glavina del Rio T."/>
            <person name="Hammon N."/>
            <person name="Israni S."/>
            <person name="Dalin E."/>
            <person name="Tice H."/>
            <person name="Pitluck S."/>
            <person name="Sims D."/>
            <person name="Brettin T."/>
            <person name="Bruce D."/>
            <person name="Han C."/>
            <person name="Schmutz J."/>
            <person name="Larimer F."/>
            <person name="Land M."/>
            <person name="Hauser L."/>
            <person name="Kyrpides N."/>
            <person name="Kim E."/>
            <person name="Magnuson T."/>
            <person name="Richardson P."/>
        </authorList>
    </citation>
    <scope>NUCLEOTIDE SEQUENCE [LARGE SCALE GENOMIC DNA]</scope>
    <source>
        <strain evidence="2 3">JF-5</strain>
    </source>
</reference>
<organism evidence="2 3">
    <name type="scientific">Acidiphilium cryptum (strain JF-5)</name>
    <dbReference type="NCBI Taxonomy" id="349163"/>
    <lineage>
        <taxon>Bacteria</taxon>
        <taxon>Pseudomonadati</taxon>
        <taxon>Pseudomonadota</taxon>
        <taxon>Alphaproteobacteria</taxon>
        <taxon>Acetobacterales</taxon>
        <taxon>Acidocellaceae</taxon>
        <taxon>Acidiphilium</taxon>
    </lineage>
</organism>
<accession>A5G1G8</accession>
<dbReference type="EMBL" id="CP000697">
    <property type="protein sequence ID" value="ABQ31700.1"/>
    <property type="molecule type" value="Genomic_DNA"/>
</dbReference>
<feature type="compositionally biased region" description="Basic and acidic residues" evidence="1">
    <location>
        <begin position="113"/>
        <end position="124"/>
    </location>
</feature>
<evidence type="ECO:0000256" key="1">
    <source>
        <dbReference type="SAM" id="MobiDB-lite"/>
    </source>
</evidence>
<gene>
    <name evidence="2" type="ordered locus">Acry_2509</name>
</gene>
<evidence type="ECO:0000313" key="2">
    <source>
        <dbReference type="EMBL" id="ABQ31700.1"/>
    </source>
</evidence>